<dbReference type="Pfam" id="PF01545">
    <property type="entry name" value="Cation_efflux"/>
    <property type="match status" value="1"/>
</dbReference>
<accession>A0A5B8YLN4</accession>
<evidence type="ECO:0000256" key="3">
    <source>
        <dbReference type="ARBA" id="ARBA00022448"/>
    </source>
</evidence>
<dbReference type="InterPro" id="IPR050291">
    <property type="entry name" value="CDF_Transporter"/>
</dbReference>
<dbReference type="NCBIfam" id="TIGR01297">
    <property type="entry name" value="CDF"/>
    <property type="match status" value="1"/>
</dbReference>
<feature type="transmembrane region" description="Helical" evidence="7">
    <location>
        <begin position="47"/>
        <end position="67"/>
    </location>
</feature>
<keyword evidence="5 7" id="KW-1133">Transmembrane helix</keyword>
<keyword evidence="10" id="KW-1185">Reference proteome</keyword>
<feature type="transmembrane region" description="Helical" evidence="7">
    <location>
        <begin position="179"/>
        <end position="199"/>
    </location>
</feature>
<evidence type="ECO:0000313" key="10">
    <source>
        <dbReference type="Proteomes" id="UP000321954"/>
    </source>
</evidence>
<dbReference type="PANTHER" id="PTHR43840">
    <property type="entry name" value="MITOCHONDRIAL METAL TRANSPORTER 1-RELATED"/>
    <property type="match status" value="1"/>
</dbReference>
<dbReference type="GO" id="GO:0016020">
    <property type="term" value="C:membrane"/>
    <property type="evidence" value="ECO:0007669"/>
    <property type="project" value="UniProtKB-SubCell"/>
</dbReference>
<dbReference type="Gene3D" id="1.20.1510.10">
    <property type="entry name" value="Cation efflux protein transmembrane domain"/>
    <property type="match status" value="1"/>
</dbReference>
<dbReference type="RefSeq" id="WP_146830649.1">
    <property type="nucleotide sequence ID" value="NZ_CP042476.1"/>
</dbReference>
<dbReference type="Proteomes" id="UP000321954">
    <property type="component" value="Chromosome"/>
</dbReference>
<dbReference type="AlphaFoldDB" id="A0A5B8YLN4"/>
<dbReference type="OrthoDB" id="9806522at2"/>
<dbReference type="SUPFAM" id="SSF161111">
    <property type="entry name" value="Cation efflux protein transmembrane domain-like"/>
    <property type="match status" value="1"/>
</dbReference>
<dbReference type="InterPro" id="IPR058533">
    <property type="entry name" value="Cation_efflux_TM"/>
</dbReference>
<dbReference type="InterPro" id="IPR002524">
    <property type="entry name" value="Cation_efflux"/>
</dbReference>
<dbReference type="EMBL" id="CP042476">
    <property type="protein sequence ID" value="QED36639.1"/>
    <property type="molecule type" value="Genomic_DNA"/>
</dbReference>
<organism evidence="9 10">
    <name type="scientific">Antarcticibacterium arcticum</name>
    <dbReference type="NCBI Taxonomy" id="2585771"/>
    <lineage>
        <taxon>Bacteria</taxon>
        <taxon>Pseudomonadati</taxon>
        <taxon>Bacteroidota</taxon>
        <taxon>Flavobacteriia</taxon>
        <taxon>Flavobacteriales</taxon>
        <taxon>Flavobacteriaceae</taxon>
        <taxon>Antarcticibacterium</taxon>
    </lineage>
</organism>
<name>A0A5B8YLN4_9FLAO</name>
<keyword evidence="3" id="KW-0813">Transport</keyword>
<dbReference type="InterPro" id="IPR027469">
    <property type="entry name" value="Cation_efflux_TMD_sf"/>
</dbReference>
<protein>
    <submittedName>
        <fullName evidence="9">Cation diffusion facilitator family transporter</fullName>
    </submittedName>
</protein>
<evidence type="ECO:0000256" key="2">
    <source>
        <dbReference type="ARBA" id="ARBA00008114"/>
    </source>
</evidence>
<feature type="domain" description="Cation efflux protein transmembrane" evidence="8">
    <location>
        <begin position="31"/>
        <end position="227"/>
    </location>
</feature>
<evidence type="ECO:0000313" key="9">
    <source>
        <dbReference type="EMBL" id="QED36639.1"/>
    </source>
</evidence>
<proteinExistence type="inferred from homology"/>
<dbReference type="GO" id="GO:0008324">
    <property type="term" value="F:monoatomic cation transmembrane transporter activity"/>
    <property type="evidence" value="ECO:0007669"/>
    <property type="project" value="InterPro"/>
</dbReference>
<gene>
    <name evidence="9" type="ORF">FK178_02440</name>
</gene>
<comment type="subcellular location">
    <subcellularLocation>
        <location evidence="1">Membrane</location>
        <topology evidence="1">Multi-pass membrane protein</topology>
    </subcellularLocation>
</comment>
<sequence>MKSLHDHDLPGRLQKSLKKALKMEWITVFYLISVVILMYLVMGSSQAMKTAWLEDLLSLVPSIAFIIANKVNKKKPNHKFPYGYHRVFSITFLTGAVALLAMGIFLVYDSSMALIKAEHPTIGNKMFFGYQVWMGWIMILALLYSAIPAMILGFKKLPIAKKLHNKLLYTDASGQKADYMTAFAAIVGILGVGAGFWWADAAAALVISFSILHDGYQHVTASIQDLMDRYPRTTDNKKEDHRIAEVKDIVKSWDWVKDAKVRFREHGQVYLGEIAVVPHTEATLDNLDQGYEILRNYHWKIHDFSIAPVKELPKWE</sequence>
<feature type="transmembrane region" description="Helical" evidence="7">
    <location>
        <begin position="87"/>
        <end position="108"/>
    </location>
</feature>
<feature type="transmembrane region" description="Helical" evidence="7">
    <location>
        <begin position="21"/>
        <end position="41"/>
    </location>
</feature>
<evidence type="ECO:0000256" key="4">
    <source>
        <dbReference type="ARBA" id="ARBA00022692"/>
    </source>
</evidence>
<keyword evidence="4 7" id="KW-0812">Transmembrane</keyword>
<evidence type="ECO:0000259" key="8">
    <source>
        <dbReference type="Pfam" id="PF01545"/>
    </source>
</evidence>
<dbReference type="PANTHER" id="PTHR43840:SF15">
    <property type="entry name" value="MITOCHONDRIAL METAL TRANSPORTER 1-RELATED"/>
    <property type="match status" value="1"/>
</dbReference>
<comment type="similarity">
    <text evidence="2">Belongs to the cation diffusion facilitator (CDF) transporter (TC 2.A.4) family.</text>
</comment>
<evidence type="ECO:0000256" key="7">
    <source>
        <dbReference type="SAM" id="Phobius"/>
    </source>
</evidence>
<dbReference type="KEGG" id="anp:FK178_02440"/>
<reference evidence="9 10" key="1">
    <citation type="submission" date="2019-08" db="EMBL/GenBank/DDBJ databases">
        <title>Antarcticibacterium arcticum sp. nov., a bacterium isolated from marine sediment of the Canadian Beaufort Sea.</title>
        <authorList>
            <person name="Lee Y.M."/>
            <person name="Baek K."/>
            <person name="Lee D.-H."/>
            <person name="Shin S.C."/>
            <person name="Jin Y.K."/>
            <person name="Park Y."/>
        </authorList>
    </citation>
    <scope>NUCLEOTIDE SEQUENCE [LARGE SCALE GENOMIC DNA]</scope>
    <source>
        <strain evidence="9 10">PAMC 28998</strain>
    </source>
</reference>
<keyword evidence="6 7" id="KW-0472">Membrane</keyword>
<evidence type="ECO:0000256" key="5">
    <source>
        <dbReference type="ARBA" id="ARBA00022989"/>
    </source>
</evidence>
<evidence type="ECO:0000256" key="6">
    <source>
        <dbReference type="ARBA" id="ARBA00023136"/>
    </source>
</evidence>
<evidence type="ECO:0000256" key="1">
    <source>
        <dbReference type="ARBA" id="ARBA00004141"/>
    </source>
</evidence>
<feature type="transmembrane region" description="Helical" evidence="7">
    <location>
        <begin position="128"/>
        <end position="154"/>
    </location>
</feature>